<reference evidence="2" key="1">
    <citation type="submission" date="2025-08" db="UniProtKB">
        <authorList>
            <consortium name="Ensembl"/>
        </authorList>
    </citation>
    <scope>IDENTIFICATION</scope>
</reference>
<keyword evidence="3" id="KW-1185">Reference proteome</keyword>
<dbReference type="Proteomes" id="UP000694391">
    <property type="component" value="Unplaced"/>
</dbReference>
<evidence type="ECO:0000256" key="1">
    <source>
        <dbReference type="SAM" id="MobiDB-lite"/>
    </source>
</evidence>
<feature type="region of interest" description="Disordered" evidence="1">
    <location>
        <begin position="1"/>
        <end position="26"/>
    </location>
</feature>
<accession>A0A8C0KPK1</accession>
<name>A0A8C0KPK1_CANLU</name>
<evidence type="ECO:0000313" key="2">
    <source>
        <dbReference type="Ensembl" id="ENSCAFP00020018376.1"/>
    </source>
</evidence>
<feature type="compositionally biased region" description="Gly residues" evidence="1">
    <location>
        <begin position="1"/>
        <end position="20"/>
    </location>
</feature>
<proteinExistence type="predicted"/>
<reference evidence="2" key="2">
    <citation type="submission" date="2025-09" db="UniProtKB">
        <authorList>
            <consortium name="Ensembl"/>
        </authorList>
    </citation>
    <scope>IDENTIFICATION</scope>
</reference>
<organism evidence="2 3">
    <name type="scientific">Canis lupus dingo</name>
    <name type="common">dingo</name>
    <dbReference type="NCBI Taxonomy" id="286419"/>
    <lineage>
        <taxon>Eukaryota</taxon>
        <taxon>Metazoa</taxon>
        <taxon>Chordata</taxon>
        <taxon>Craniata</taxon>
        <taxon>Vertebrata</taxon>
        <taxon>Euteleostomi</taxon>
        <taxon>Mammalia</taxon>
        <taxon>Eutheria</taxon>
        <taxon>Laurasiatheria</taxon>
        <taxon>Carnivora</taxon>
        <taxon>Caniformia</taxon>
        <taxon>Canidae</taxon>
        <taxon>Canis</taxon>
    </lineage>
</organism>
<dbReference type="Ensembl" id="ENSCAFT00020021309.1">
    <property type="protein sequence ID" value="ENSCAFP00020018376.1"/>
    <property type="gene ID" value="ENSCAFG00020014676.1"/>
</dbReference>
<protein>
    <submittedName>
        <fullName evidence="2">Uncharacterized protein</fullName>
    </submittedName>
</protein>
<dbReference type="AlphaFoldDB" id="A0A8C0KPK1"/>
<evidence type="ECO:0000313" key="3">
    <source>
        <dbReference type="Proteomes" id="UP000694391"/>
    </source>
</evidence>
<sequence>RGPGRAGRAGRGGAGGGRGARGAPFGRPVEHRVSLMVVLPMMRAPTRKRKALLWMMRILMGT</sequence>